<dbReference type="GO" id="GO:0070681">
    <property type="term" value="P:glutaminyl-tRNAGln biosynthesis via transamidation"/>
    <property type="evidence" value="ECO:0007669"/>
    <property type="project" value="TreeGrafter"/>
</dbReference>
<dbReference type="InterPro" id="IPR003837">
    <property type="entry name" value="GatC"/>
</dbReference>
<comment type="function">
    <text evidence="1">Allows the formation of correctly charged Asn-tRNA(Asn) or Gln-tRNA(Gln) through the transamidation of misacylated Asp-tRNA(Asn) or Glu-tRNA(Gln) in organisms which lack either or both of asparaginyl-tRNA or glutaminyl-tRNA synthetases. The reaction takes place in the presence of glutamine and ATP through an activated phospho-Asp-tRNA(Asn) or phospho-Glu-tRNA(Gln).</text>
</comment>
<evidence type="ECO:0000313" key="3">
    <source>
        <dbReference type="Proteomes" id="UP000178999"/>
    </source>
</evidence>
<dbReference type="NCBIfam" id="TIGR00135">
    <property type="entry name" value="gatC"/>
    <property type="match status" value="1"/>
</dbReference>
<comment type="similarity">
    <text evidence="1">Belongs to the GatC family.</text>
</comment>
<dbReference type="GO" id="GO:0006412">
    <property type="term" value="P:translation"/>
    <property type="evidence" value="ECO:0007669"/>
    <property type="project" value="UniProtKB-UniRule"/>
</dbReference>
<keyword evidence="1" id="KW-0067">ATP-binding</keyword>
<dbReference type="HAMAP" id="MF_00122">
    <property type="entry name" value="GatC"/>
    <property type="match status" value="1"/>
</dbReference>
<dbReference type="EMBL" id="MGHY01000012">
    <property type="protein sequence ID" value="OGM79561.1"/>
    <property type="molecule type" value="Genomic_DNA"/>
</dbReference>
<dbReference type="GO" id="GO:0050566">
    <property type="term" value="F:asparaginyl-tRNA synthase (glutamine-hydrolyzing) activity"/>
    <property type="evidence" value="ECO:0007669"/>
    <property type="project" value="RHEA"/>
</dbReference>
<name>A0A1F8CTF5_9BACT</name>
<proteinExistence type="inferred from homology"/>
<evidence type="ECO:0000313" key="2">
    <source>
        <dbReference type="EMBL" id="OGM79561.1"/>
    </source>
</evidence>
<protein>
    <recommendedName>
        <fullName evidence="1">Aspartyl/glutamyl-tRNA(Asn/Gln) amidotransferase subunit C</fullName>
        <shortName evidence="1">Asp/Glu-ADT subunit C</shortName>
        <ecNumber evidence="1">6.3.5.-</ecNumber>
    </recommendedName>
</protein>
<dbReference type="PANTHER" id="PTHR15004:SF0">
    <property type="entry name" value="GLUTAMYL-TRNA(GLN) AMIDOTRANSFERASE SUBUNIT C, MITOCHONDRIAL"/>
    <property type="match status" value="1"/>
</dbReference>
<keyword evidence="1" id="KW-0648">Protein biosynthesis</keyword>
<dbReference type="InterPro" id="IPR036113">
    <property type="entry name" value="Asp/Glu-ADT_sf_sub_c"/>
</dbReference>
<dbReference type="EC" id="6.3.5.-" evidence="1"/>
<dbReference type="GO" id="GO:0005524">
    <property type="term" value="F:ATP binding"/>
    <property type="evidence" value="ECO:0007669"/>
    <property type="project" value="UniProtKB-KW"/>
</dbReference>
<keyword evidence="1" id="KW-0436">Ligase</keyword>
<dbReference type="STRING" id="1802538.A2382_02275"/>
<comment type="caution">
    <text evidence="2">The sequence shown here is derived from an EMBL/GenBank/DDBJ whole genome shotgun (WGS) entry which is preliminary data.</text>
</comment>
<comment type="subunit">
    <text evidence="1">Heterotrimer of A, B and C subunits.</text>
</comment>
<dbReference type="AlphaFoldDB" id="A0A1F8CTF5"/>
<dbReference type="Pfam" id="PF02686">
    <property type="entry name" value="GatC"/>
    <property type="match status" value="1"/>
</dbReference>
<dbReference type="Proteomes" id="UP000178999">
    <property type="component" value="Unassembled WGS sequence"/>
</dbReference>
<keyword evidence="1" id="KW-0547">Nucleotide-binding</keyword>
<comment type="catalytic activity">
    <reaction evidence="1">
        <text>L-glutamyl-tRNA(Gln) + L-glutamine + ATP + H2O = L-glutaminyl-tRNA(Gln) + L-glutamate + ADP + phosphate + H(+)</text>
        <dbReference type="Rhea" id="RHEA:17521"/>
        <dbReference type="Rhea" id="RHEA-COMP:9681"/>
        <dbReference type="Rhea" id="RHEA-COMP:9684"/>
        <dbReference type="ChEBI" id="CHEBI:15377"/>
        <dbReference type="ChEBI" id="CHEBI:15378"/>
        <dbReference type="ChEBI" id="CHEBI:29985"/>
        <dbReference type="ChEBI" id="CHEBI:30616"/>
        <dbReference type="ChEBI" id="CHEBI:43474"/>
        <dbReference type="ChEBI" id="CHEBI:58359"/>
        <dbReference type="ChEBI" id="CHEBI:78520"/>
        <dbReference type="ChEBI" id="CHEBI:78521"/>
        <dbReference type="ChEBI" id="CHEBI:456216"/>
    </reaction>
</comment>
<organism evidence="2 3">
    <name type="scientific">Candidatus Woesebacteria bacterium RIFOXYB1_FULL_38_16</name>
    <dbReference type="NCBI Taxonomy" id="1802538"/>
    <lineage>
        <taxon>Bacteria</taxon>
        <taxon>Candidatus Woeseibacteriota</taxon>
    </lineage>
</organism>
<accession>A0A1F8CTF5</accession>
<dbReference type="SUPFAM" id="SSF141000">
    <property type="entry name" value="Glu-tRNAGln amidotransferase C subunit"/>
    <property type="match status" value="1"/>
</dbReference>
<reference evidence="2 3" key="1">
    <citation type="journal article" date="2016" name="Nat. Commun.">
        <title>Thousands of microbial genomes shed light on interconnected biogeochemical processes in an aquifer system.</title>
        <authorList>
            <person name="Anantharaman K."/>
            <person name="Brown C.T."/>
            <person name="Hug L.A."/>
            <person name="Sharon I."/>
            <person name="Castelle C.J."/>
            <person name="Probst A.J."/>
            <person name="Thomas B.C."/>
            <person name="Singh A."/>
            <person name="Wilkins M.J."/>
            <person name="Karaoz U."/>
            <person name="Brodie E.L."/>
            <person name="Williams K.H."/>
            <person name="Hubbard S.S."/>
            <person name="Banfield J.F."/>
        </authorList>
    </citation>
    <scope>NUCLEOTIDE SEQUENCE [LARGE SCALE GENOMIC DNA]</scope>
</reference>
<gene>
    <name evidence="1" type="primary">gatC</name>
    <name evidence="2" type="ORF">A2382_02275</name>
</gene>
<evidence type="ECO:0000256" key="1">
    <source>
        <dbReference type="HAMAP-Rule" id="MF_00122"/>
    </source>
</evidence>
<comment type="catalytic activity">
    <reaction evidence="1">
        <text>L-aspartyl-tRNA(Asn) + L-glutamine + ATP + H2O = L-asparaginyl-tRNA(Asn) + L-glutamate + ADP + phosphate + 2 H(+)</text>
        <dbReference type="Rhea" id="RHEA:14513"/>
        <dbReference type="Rhea" id="RHEA-COMP:9674"/>
        <dbReference type="Rhea" id="RHEA-COMP:9677"/>
        <dbReference type="ChEBI" id="CHEBI:15377"/>
        <dbReference type="ChEBI" id="CHEBI:15378"/>
        <dbReference type="ChEBI" id="CHEBI:29985"/>
        <dbReference type="ChEBI" id="CHEBI:30616"/>
        <dbReference type="ChEBI" id="CHEBI:43474"/>
        <dbReference type="ChEBI" id="CHEBI:58359"/>
        <dbReference type="ChEBI" id="CHEBI:78515"/>
        <dbReference type="ChEBI" id="CHEBI:78516"/>
        <dbReference type="ChEBI" id="CHEBI:456216"/>
    </reaction>
</comment>
<dbReference type="PANTHER" id="PTHR15004">
    <property type="entry name" value="GLUTAMYL-TRNA(GLN) AMIDOTRANSFERASE SUBUNIT C, MITOCHONDRIAL"/>
    <property type="match status" value="1"/>
</dbReference>
<dbReference type="GO" id="GO:0050567">
    <property type="term" value="F:glutaminyl-tRNA synthase (glutamine-hydrolyzing) activity"/>
    <property type="evidence" value="ECO:0007669"/>
    <property type="project" value="UniProtKB-UniRule"/>
</dbReference>
<sequence>MTKVDSSDIAKIAKLAKLDLSSDDVLTFSSQLSNIISYIDKLGEIETEKIEPMSQVTGLSQILREDTSIPENTLSSSDALSGTEKTHNGYFVVDALIDKGEDMKND</sequence>
<dbReference type="GO" id="GO:0006450">
    <property type="term" value="P:regulation of translational fidelity"/>
    <property type="evidence" value="ECO:0007669"/>
    <property type="project" value="InterPro"/>
</dbReference>
<dbReference type="Gene3D" id="1.10.20.60">
    <property type="entry name" value="Glu-tRNAGln amidotransferase C subunit, N-terminal domain"/>
    <property type="match status" value="1"/>
</dbReference>